<proteinExistence type="predicted"/>
<feature type="compositionally biased region" description="Basic and acidic residues" evidence="1">
    <location>
        <begin position="265"/>
        <end position="280"/>
    </location>
</feature>
<evidence type="ECO:0000256" key="1">
    <source>
        <dbReference type="SAM" id="MobiDB-lite"/>
    </source>
</evidence>
<dbReference type="Proteomes" id="UP000265515">
    <property type="component" value="Unassembled WGS sequence"/>
</dbReference>
<reference evidence="2 3" key="1">
    <citation type="journal article" date="2018" name="Cell">
        <title>The Chara Genome: Secondary Complexity and Implications for Plant Terrestrialization.</title>
        <authorList>
            <person name="Nishiyama T."/>
            <person name="Sakayama H."/>
            <person name="Vries J.D."/>
            <person name="Buschmann H."/>
            <person name="Saint-Marcoux D."/>
            <person name="Ullrich K.K."/>
            <person name="Haas F.B."/>
            <person name="Vanderstraeten L."/>
            <person name="Becker D."/>
            <person name="Lang D."/>
            <person name="Vosolsobe S."/>
            <person name="Rombauts S."/>
            <person name="Wilhelmsson P.K.I."/>
            <person name="Janitza P."/>
            <person name="Kern R."/>
            <person name="Heyl A."/>
            <person name="Rumpler F."/>
            <person name="Villalobos L.I.A.C."/>
            <person name="Clay J.M."/>
            <person name="Skokan R."/>
            <person name="Toyoda A."/>
            <person name="Suzuki Y."/>
            <person name="Kagoshima H."/>
            <person name="Schijlen E."/>
            <person name="Tajeshwar N."/>
            <person name="Catarino B."/>
            <person name="Hetherington A.J."/>
            <person name="Saltykova A."/>
            <person name="Bonnot C."/>
            <person name="Breuninger H."/>
            <person name="Symeonidi A."/>
            <person name="Radhakrishnan G.V."/>
            <person name="Van Nieuwerburgh F."/>
            <person name="Deforce D."/>
            <person name="Chang C."/>
            <person name="Karol K.G."/>
            <person name="Hedrich R."/>
            <person name="Ulvskov P."/>
            <person name="Glockner G."/>
            <person name="Delwiche C.F."/>
            <person name="Petrasek J."/>
            <person name="Van de Peer Y."/>
            <person name="Friml J."/>
            <person name="Beilby M."/>
            <person name="Dolan L."/>
            <person name="Kohara Y."/>
            <person name="Sugano S."/>
            <person name="Fujiyama A."/>
            <person name="Delaux P.-M."/>
            <person name="Quint M."/>
            <person name="TheiBen G."/>
            <person name="Hagemann M."/>
            <person name="Harholt J."/>
            <person name="Dunand C."/>
            <person name="Zachgo S."/>
            <person name="Langdale J."/>
            <person name="Maumus F."/>
            <person name="Straeten D.V.D."/>
            <person name="Gould S.B."/>
            <person name="Rensing S.A."/>
        </authorList>
    </citation>
    <scope>NUCLEOTIDE SEQUENCE [LARGE SCALE GENOMIC DNA]</scope>
    <source>
        <strain evidence="2 3">S276</strain>
    </source>
</reference>
<feature type="region of interest" description="Disordered" evidence="1">
    <location>
        <begin position="1"/>
        <end position="122"/>
    </location>
</feature>
<comment type="caution">
    <text evidence="2">The sequence shown here is derived from an EMBL/GenBank/DDBJ whole genome shotgun (WGS) entry which is preliminary data.</text>
</comment>
<protein>
    <submittedName>
        <fullName evidence="2">Uncharacterized protein</fullName>
    </submittedName>
</protein>
<dbReference type="EMBL" id="BFEA01000067">
    <property type="protein sequence ID" value="GBG65928.1"/>
    <property type="molecule type" value="Genomic_DNA"/>
</dbReference>
<dbReference type="AlphaFoldDB" id="A0A388K7A8"/>
<dbReference type="Gramene" id="GBG65928">
    <property type="protein sequence ID" value="GBG65928"/>
    <property type="gene ID" value="CBR_g54223"/>
</dbReference>
<feature type="region of interest" description="Disordered" evidence="1">
    <location>
        <begin position="145"/>
        <end position="172"/>
    </location>
</feature>
<accession>A0A388K7A8</accession>
<organism evidence="2 3">
    <name type="scientific">Chara braunii</name>
    <name type="common">Braun's stonewort</name>
    <dbReference type="NCBI Taxonomy" id="69332"/>
    <lineage>
        <taxon>Eukaryota</taxon>
        <taxon>Viridiplantae</taxon>
        <taxon>Streptophyta</taxon>
        <taxon>Charophyceae</taxon>
        <taxon>Charales</taxon>
        <taxon>Characeae</taxon>
        <taxon>Chara</taxon>
    </lineage>
</organism>
<gene>
    <name evidence="2" type="ORF">CBR_g54223</name>
</gene>
<feature type="region of interest" description="Disordered" evidence="1">
    <location>
        <begin position="256"/>
        <end position="303"/>
    </location>
</feature>
<keyword evidence="3" id="KW-1185">Reference proteome</keyword>
<evidence type="ECO:0000313" key="3">
    <source>
        <dbReference type="Proteomes" id="UP000265515"/>
    </source>
</evidence>
<evidence type="ECO:0000313" key="2">
    <source>
        <dbReference type="EMBL" id="GBG65928.1"/>
    </source>
</evidence>
<sequence length="303" mass="33225">MEVESRALGGEISKEKSKQSGLTAGRENSPASQMRDMDPLQAEEGEMEVESGALGREISEEKLKQSGLTAGRENLPTSQMRDMDPLQVEEGEMEVESGALGRENSEEKLKQSGVTARRRNLPVSQMMDMDPLQAAFDSEPVDVDLLPANASTSPEGLDSQNNPEGEEEGAPPLHLPVEQKLVAIADGLMGNLKAKYGPLTDNFWDKTYLELFPMLDPSAALKNVLENGVQAGVRWTEAWHRLTTIVFARFQSAHAETANEEEQDEARVATEKEQAVRAQEDPLALQQTASPPDDPPTWTRTCP</sequence>
<feature type="compositionally biased region" description="Polar residues" evidence="1">
    <location>
        <begin position="149"/>
        <end position="162"/>
    </location>
</feature>
<name>A0A388K7A8_CHABU</name>